<sequence length="103" mass="10485">MKCLFYIFAVLAAVLATLATASPADRGGAWVKRDGSPNFRKSVQLPGGGQADGHYNPSEGHSSTGHLQPGKFGIGSTSPGRQGQPSTGGEASTSKKKKGGKGK</sequence>
<keyword evidence="4" id="KW-1185">Reference proteome</keyword>
<evidence type="ECO:0000256" key="1">
    <source>
        <dbReference type="SAM" id="MobiDB-lite"/>
    </source>
</evidence>
<dbReference type="AlphaFoldDB" id="A0AAE1H858"/>
<feature type="region of interest" description="Disordered" evidence="1">
    <location>
        <begin position="24"/>
        <end position="103"/>
    </location>
</feature>
<reference evidence="3" key="2">
    <citation type="journal article" date="2023" name="BMC Genomics">
        <title>Pest status, molecular evolution, and epigenetic factors derived from the genome assembly of Frankliniella fusca, a thysanopteran phytovirus vector.</title>
        <authorList>
            <person name="Catto M.A."/>
            <person name="Labadie P.E."/>
            <person name="Jacobson A.L."/>
            <person name="Kennedy G.G."/>
            <person name="Srinivasan R."/>
            <person name="Hunt B.G."/>
        </authorList>
    </citation>
    <scope>NUCLEOTIDE SEQUENCE</scope>
    <source>
        <strain evidence="3">PL_HMW_Pooled</strain>
    </source>
</reference>
<accession>A0AAE1H858</accession>
<evidence type="ECO:0000313" key="3">
    <source>
        <dbReference type="EMBL" id="KAK3915585.1"/>
    </source>
</evidence>
<organism evidence="3 4">
    <name type="scientific">Frankliniella fusca</name>
    <dbReference type="NCBI Taxonomy" id="407009"/>
    <lineage>
        <taxon>Eukaryota</taxon>
        <taxon>Metazoa</taxon>
        <taxon>Ecdysozoa</taxon>
        <taxon>Arthropoda</taxon>
        <taxon>Hexapoda</taxon>
        <taxon>Insecta</taxon>
        <taxon>Pterygota</taxon>
        <taxon>Neoptera</taxon>
        <taxon>Paraneoptera</taxon>
        <taxon>Thysanoptera</taxon>
        <taxon>Terebrantia</taxon>
        <taxon>Thripoidea</taxon>
        <taxon>Thripidae</taxon>
        <taxon>Frankliniella</taxon>
    </lineage>
</organism>
<reference evidence="3" key="1">
    <citation type="submission" date="2021-07" db="EMBL/GenBank/DDBJ databases">
        <authorList>
            <person name="Catto M.A."/>
            <person name="Jacobson A."/>
            <person name="Kennedy G."/>
            <person name="Labadie P."/>
            <person name="Hunt B.G."/>
            <person name="Srinivasan R."/>
        </authorList>
    </citation>
    <scope>NUCLEOTIDE SEQUENCE</scope>
    <source>
        <strain evidence="3">PL_HMW_Pooled</strain>
        <tissue evidence="3">Head</tissue>
    </source>
</reference>
<gene>
    <name evidence="3" type="ORF">KUF71_024728</name>
</gene>
<protein>
    <submittedName>
        <fullName evidence="3">Splicing factor 3B subunit 1</fullName>
    </submittedName>
</protein>
<feature type="chain" id="PRO_5041952387" evidence="2">
    <location>
        <begin position="22"/>
        <end position="103"/>
    </location>
</feature>
<feature type="compositionally biased region" description="Basic residues" evidence="1">
    <location>
        <begin position="94"/>
        <end position="103"/>
    </location>
</feature>
<proteinExistence type="predicted"/>
<dbReference type="Proteomes" id="UP001219518">
    <property type="component" value="Unassembled WGS sequence"/>
</dbReference>
<evidence type="ECO:0000313" key="4">
    <source>
        <dbReference type="Proteomes" id="UP001219518"/>
    </source>
</evidence>
<feature type="signal peptide" evidence="2">
    <location>
        <begin position="1"/>
        <end position="21"/>
    </location>
</feature>
<comment type="caution">
    <text evidence="3">The sequence shown here is derived from an EMBL/GenBank/DDBJ whole genome shotgun (WGS) entry which is preliminary data.</text>
</comment>
<keyword evidence="2" id="KW-0732">Signal</keyword>
<name>A0AAE1H858_9NEOP</name>
<dbReference type="EMBL" id="JAHWGI010000441">
    <property type="protein sequence ID" value="KAK3915585.1"/>
    <property type="molecule type" value="Genomic_DNA"/>
</dbReference>
<feature type="compositionally biased region" description="Polar residues" evidence="1">
    <location>
        <begin position="75"/>
        <end position="92"/>
    </location>
</feature>
<evidence type="ECO:0000256" key="2">
    <source>
        <dbReference type="SAM" id="SignalP"/>
    </source>
</evidence>